<keyword evidence="3" id="KW-0560">Oxidoreductase</keyword>
<dbReference type="Gene3D" id="3.30.465.10">
    <property type="match status" value="1"/>
</dbReference>
<organism evidence="5 6">
    <name type="scientific">Methylobacterium planeticum</name>
    <dbReference type="NCBI Taxonomy" id="2615211"/>
    <lineage>
        <taxon>Bacteria</taxon>
        <taxon>Pseudomonadati</taxon>
        <taxon>Pseudomonadota</taxon>
        <taxon>Alphaproteobacteria</taxon>
        <taxon>Hyphomicrobiales</taxon>
        <taxon>Methylobacteriaceae</taxon>
        <taxon>Methylobacterium</taxon>
    </lineage>
</organism>
<evidence type="ECO:0000256" key="1">
    <source>
        <dbReference type="ARBA" id="ARBA00022630"/>
    </source>
</evidence>
<dbReference type="PANTHER" id="PTHR42659:SF2">
    <property type="entry name" value="XANTHINE DEHYDROGENASE SUBUNIT C-RELATED"/>
    <property type="match status" value="1"/>
</dbReference>
<evidence type="ECO:0000259" key="4">
    <source>
        <dbReference type="PROSITE" id="PS51387"/>
    </source>
</evidence>
<dbReference type="SMART" id="SM01092">
    <property type="entry name" value="CO_deh_flav_C"/>
    <property type="match status" value="1"/>
</dbReference>
<dbReference type="Gene3D" id="3.30.390.50">
    <property type="entry name" value="CO dehydrogenase flavoprotein, C-terminal domain"/>
    <property type="match status" value="1"/>
</dbReference>
<protein>
    <submittedName>
        <fullName evidence="5">Carbon monoxide dehydrogenase</fullName>
    </submittedName>
</protein>
<dbReference type="SUPFAM" id="SSF55447">
    <property type="entry name" value="CO dehydrogenase flavoprotein C-terminal domain-like"/>
    <property type="match status" value="1"/>
</dbReference>
<reference evidence="5 6" key="1">
    <citation type="submission" date="2019-09" db="EMBL/GenBank/DDBJ databases">
        <title>YIM 132548 draft genome.</title>
        <authorList>
            <person name="Jiang L."/>
        </authorList>
    </citation>
    <scope>NUCLEOTIDE SEQUENCE [LARGE SCALE GENOMIC DNA]</scope>
    <source>
        <strain evidence="5 6">YIM 132548</strain>
    </source>
</reference>
<dbReference type="InterPro" id="IPR016169">
    <property type="entry name" value="FAD-bd_PCMH_sub2"/>
</dbReference>
<gene>
    <name evidence="5" type="ORF">F6X51_11100</name>
</gene>
<dbReference type="InterPro" id="IPR016166">
    <property type="entry name" value="FAD-bd_PCMH"/>
</dbReference>
<dbReference type="EMBL" id="VZZJ01000007">
    <property type="protein sequence ID" value="KAB1073725.1"/>
    <property type="molecule type" value="Genomic_DNA"/>
</dbReference>
<dbReference type="GO" id="GO:0071949">
    <property type="term" value="F:FAD binding"/>
    <property type="evidence" value="ECO:0007669"/>
    <property type="project" value="InterPro"/>
</dbReference>
<dbReference type="Pfam" id="PF03450">
    <property type="entry name" value="CO_deh_flav_C"/>
    <property type="match status" value="1"/>
</dbReference>
<feature type="domain" description="FAD-binding PCMH-type" evidence="4">
    <location>
        <begin position="1"/>
        <end position="177"/>
    </location>
</feature>
<dbReference type="InterPro" id="IPR002346">
    <property type="entry name" value="Mopterin_DH_FAD-bd"/>
</dbReference>
<keyword evidence="1" id="KW-0285">Flavoprotein</keyword>
<dbReference type="InterPro" id="IPR016167">
    <property type="entry name" value="FAD-bd_PCMH_sub1"/>
</dbReference>
<accession>A0A6N6MT59</accession>
<dbReference type="InterPro" id="IPR036318">
    <property type="entry name" value="FAD-bd_PCMH-like_sf"/>
</dbReference>
<name>A0A6N6MT59_9HYPH</name>
<evidence type="ECO:0000313" key="6">
    <source>
        <dbReference type="Proteomes" id="UP000441523"/>
    </source>
</evidence>
<dbReference type="Proteomes" id="UP000441523">
    <property type="component" value="Unassembled WGS sequence"/>
</dbReference>
<sequence>MKPAPFGYVRAGSLDEALDALRQHGPEARIVAGGQSLMPMLNMRLTKPAMLVDVMRIAALQEPRLEKGALVVPAGVRQAILLERPRLADDLPLLAAALPWVGHLQTRARGTLCGSVAHADPSAEIPLCLVALEGEVRLRSRRKARRVAAEAFFTGMMVTEKADDEMIEAIAYPLRRRDTGYAFAEVGRRHGDFAIVACAAVVDGTRMRLAIGGVADRPTARDFPRLDGSALDDALNAFAWDLAAGDDLHATARYRRDLVRSLGRRVLEDAARVAKGETDREDPPCRS</sequence>
<dbReference type="Gene3D" id="3.30.43.10">
    <property type="entry name" value="Uridine Diphospho-n-acetylenolpyruvylglucosamine Reductase, domain 2"/>
    <property type="match status" value="1"/>
</dbReference>
<dbReference type="GO" id="GO:0016491">
    <property type="term" value="F:oxidoreductase activity"/>
    <property type="evidence" value="ECO:0007669"/>
    <property type="project" value="UniProtKB-KW"/>
</dbReference>
<comment type="caution">
    <text evidence="5">The sequence shown here is derived from an EMBL/GenBank/DDBJ whole genome shotgun (WGS) entry which is preliminary data.</text>
</comment>
<dbReference type="Pfam" id="PF00941">
    <property type="entry name" value="FAD_binding_5"/>
    <property type="match status" value="1"/>
</dbReference>
<dbReference type="RefSeq" id="WP_150963540.1">
    <property type="nucleotide sequence ID" value="NZ_VZZJ01000007.1"/>
</dbReference>
<proteinExistence type="predicted"/>
<evidence type="ECO:0000313" key="5">
    <source>
        <dbReference type="EMBL" id="KAB1073725.1"/>
    </source>
</evidence>
<evidence type="ECO:0000256" key="2">
    <source>
        <dbReference type="ARBA" id="ARBA00022827"/>
    </source>
</evidence>
<dbReference type="PROSITE" id="PS51387">
    <property type="entry name" value="FAD_PCMH"/>
    <property type="match status" value="1"/>
</dbReference>
<dbReference type="AlphaFoldDB" id="A0A6N6MT59"/>
<dbReference type="InterPro" id="IPR005107">
    <property type="entry name" value="CO_DH_flav_C"/>
</dbReference>
<keyword evidence="6" id="KW-1185">Reference proteome</keyword>
<dbReference type="InterPro" id="IPR051312">
    <property type="entry name" value="Diverse_Substr_Oxidored"/>
</dbReference>
<dbReference type="SUPFAM" id="SSF56176">
    <property type="entry name" value="FAD-binding/transporter-associated domain-like"/>
    <property type="match status" value="1"/>
</dbReference>
<dbReference type="PANTHER" id="PTHR42659">
    <property type="entry name" value="XANTHINE DEHYDROGENASE SUBUNIT C-RELATED"/>
    <property type="match status" value="1"/>
</dbReference>
<dbReference type="InterPro" id="IPR036683">
    <property type="entry name" value="CO_DH_flav_C_dom_sf"/>
</dbReference>
<keyword evidence="2" id="KW-0274">FAD</keyword>
<evidence type="ECO:0000256" key="3">
    <source>
        <dbReference type="ARBA" id="ARBA00023002"/>
    </source>
</evidence>